<reference evidence="3" key="1">
    <citation type="journal article" date="2021" name="Proc. Natl. Acad. Sci. U.S.A.">
        <title>A Catalog of Tens of Thousands of Viruses from Human Metagenomes Reveals Hidden Associations with Chronic Diseases.</title>
        <authorList>
            <person name="Tisza M.J."/>
            <person name="Buck C.B."/>
        </authorList>
    </citation>
    <scope>NUCLEOTIDE SEQUENCE</scope>
    <source>
        <strain evidence="3">CtHl62</strain>
    </source>
</reference>
<dbReference type="SUPFAM" id="SSF53335">
    <property type="entry name" value="S-adenosyl-L-methionine-dependent methyltransferases"/>
    <property type="match status" value="1"/>
</dbReference>
<evidence type="ECO:0000259" key="2">
    <source>
        <dbReference type="Pfam" id="PF02384"/>
    </source>
</evidence>
<organism evidence="3">
    <name type="scientific">Siphoviridae sp. ctHl62</name>
    <dbReference type="NCBI Taxonomy" id="2826235"/>
    <lineage>
        <taxon>Viruses</taxon>
        <taxon>Duplodnaviria</taxon>
        <taxon>Heunggongvirae</taxon>
        <taxon>Uroviricota</taxon>
        <taxon>Caudoviricetes</taxon>
    </lineage>
</organism>
<dbReference type="Gene3D" id="3.40.50.150">
    <property type="entry name" value="Vaccinia Virus protein VP39"/>
    <property type="match status" value="1"/>
</dbReference>
<accession>A0A8S5MGD2</accession>
<dbReference type="GO" id="GO:0008170">
    <property type="term" value="F:N-methyltransferase activity"/>
    <property type="evidence" value="ECO:0007669"/>
    <property type="project" value="InterPro"/>
</dbReference>
<dbReference type="InterPro" id="IPR003356">
    <property type="entry name" value="DNA_methylase_A-5"/>
</dbReference>
<dbReference type="GO" id="GO:0003677">
    <property type="term" value="F:DNA binding"/>
    <property type="evidence" value="ECO:0007669"/>
    <property type="project" value="InterPro"/>
</dbReference>
<dbReference type="InterPro" id="IPR002052">
    <property type="entry name" value="DNA_methylase_N6_adenine_CS"/>
</dbReference>
<evidence type="ECO:0000256" key="1">
    <source>
        <dbReference type="ARBA" id="ARBA00022747"/>
    </source>
</evidence>
<sequence>MIEHNNRDIAKKHAEYITGKELRQYVAEKVKKYVGENPSVFDGAIGSGQLEQFIKPSFLTGVEVQKASCDTFEENKDLFPNRNIYNMSFFNFGEDVTADCIVMNPPFSIKFKDLSEEEQTNIQNEFPWKKSGVVDDIFILKSLTYTEQFAFHICFPGVAYRKTEQKMRDLIGDRLVELNLIEGAFEDTQIPVLFLVIAKSGEYTEVHKEVYNCNKQEVIYTETCTSKEDKWSIPTIPKEKEIIDIDAINSSLDELVVSRLENHLKITLGLIREFRADIDYLGFIDRVESLCQEYRLAYNFGVNSFRDY</sequence>
<dbReference type="PROSITE" id="PS00092">
    <property type="entry name" value="N6_MTASE"/>
    <property type="match status" value="1"/>
</dbReference>
<dbReference type="InterPro" id="IPR029063">
    <property type="entry name" value="SAM-dependent_MTases_sf"/>
</dbReference>
<keyword evidence="1" id="KW-0680">Restriction system</keyword>
<dbReference type="EMBL" id="BK014899">
    <property type="protein sequence ID" value="DAD81302.1"/>
    <property type="molecule type" value="Genomic_DNA"/>
</dbReference>
<proteinExistence type="predicted"/>
<feature type="domain" description="DNA methylase adenine-specific" evidence="2">
    <location>
        <begin position="67"/>
        <end position="220"/>
    </location>
</feature>
<evidence type="ECO:0000313" key="3">
    <source>
        <dbReference type="EMBL" id="DAD81302.1"/>
    </source>
</evidence>
<protein>
    <submittedName>
        <fullName evidence="3">N-6 DNA Methylase</fullName>
    </submittedName>
</protein>
<name>A0A8S5MGD2_9CAUD</name>
<keyword evidence="3" id="KW-0808">Transferase</keyword>
<dbReference type="GO" id="GO:0009307">
    <property type="term" value="P:DNA restriction-modification system"/>
    <property type="evidence" value="ECO:0007669"/>
    <property type="project" value="UniProtKB-KW"/>
</dbReference>
<keyword evidence="3" id="KW-0489">Methyltransferase</keyword>
<dbReference type="GO" id="GO:0032259">
    <property type="term" value="P:methylation"/>
    <property type="evidence" value="ECO:0007669"/>
    <property type="project" value="UniProtKB-KW"/>
</dbReference>
<dbReference type="Pfam" id="PF02384">
    <property type="entry name" value="N6_Mtase"/>
    <property type="match status" value="1"/>
</dbReference>